<evidence type="ECO:0000313" key="2">
    <source>
        <dbReference type="EMBL" id="EPT01089.1"/>
    </source>
</evidence>
<proteinExistence type="predicted"/>
<organism evidence="2 3">
    <name type="scientific">Fomitopsis schrenkii</name>
    <name type="common">Brown rot fungus</name>
    <dbReference type="NCBI Taxonomy" id="2126942"/>
    <lineage>
        <taxon>Eukaryota</taxon>
        <taxon>Fungi</taxon>
        <taxon>Dikarya</taxon>
        <taxon>Basidiomycota</taxon>
        <taxon>Agaricomycotina</taxon>
        <taxon>Agaricomycetes</taxon>
        <taxon>Polyporales</taxon>
        <taxon>Fomitopsis</taxon>
    </lineage>
</organism>
<gene>
    <name evidence="2" type="ORF">FOMPIDRAFT_1023417</name>
</gene>
<dbReference type="HOGENOM" id="CLU_2794000_0_0_1"/>
<dbReference type="AlphaFoldDB" id="S8ECW5"/>
<reference evidence="2 3" key="1">
    <citation type="journal article" date="2012" name="Science">
        <title>The Paleozoic origin of enzymatic lignin decomposition reconstructed from 31 fungal genomes.</title>
        <authorList>
            <person name="Floudas D."/>
            <person name="Binder M."/>
            <person name="Riley R."/>
            <person name="Barry K."/>
            <person name="Blanchette R.A."/>
            <person name="Henrissat B."/>
            <person name="Martinez A.T."/>
            <person name="Otillar R."/>
            <person name="Spatafora J.W."/>
            <person name="Yadav J.S."/>
            <person name="Aerts A."/>
            <person name="Benoit I."/>
            <person name="Boyd A."/>
            <person name="Carlson A."/>
            <person name="Copeland A."/>
            <person name="Coutinho P.M."/>
            <person name="de Vries R.P."/>
            <person name="Ferreira P."/>
            <person name="Findley K."/>
            <person name="Foster B."/>
            <person name="Gaskell J."/>
            <person name="Glotzer D."/>
            <person name="Gorecki P."/>
            <person name="Heitman J."/>
            <person name="Hesse C."/>
            <person name="Hori C."/>
            <person name="Igarashi K."/>
            <person name="Jurgens J.A."/>
            <person name="Kallen N."/>
            <person name="Kersten P."/>
            <person name="Kohler A."/>
            <person name="Kuees U."/>
            <person name="Kumar T.K.A."/>
            <person name="Kuo A."/>
            <person name="LaButti K."/>
            <person name="Larrondo L.F."/>
            <person name="Lindquist E."/>
            <person name="Ling A."/>
            <person name="Lombard V."/>
            <person name="Lucas S."/>
            <person name="Lundell T."/>
            <person name="Martin R."/>
            <person name="McLaughlin D.J."/>
            <person name="Morgenstern I."/>
            <person name="Morin E."/>
            <person name="Murat C."/>
            <person name="Nagy L.G."/>
            <person name="Nolan M."/>
            <person name="Ohm R.A."/>
            <person name="Patyshakuliyeva A."/>
            <person name="Rokas A."/>
            <person name="Ruiz-Duenas F.J."/>
            <person name="Sabat G."/>
            <person name="Salamov A."/>
            <person name="Samejima M."/>
            <person name="Schmutz J."/>
            <person name="Slot J.C."/>
            <person name="St John F."/>
            <person name="Stenlid J."/>
            <person name="Sun H."/>
            <person name="Sun S."/>
            <person name="Syed K."/>
            <person name="Tsang A."/>
            <person name="Wiebenga A."/>
            <person name="Young D."/>
            <person name="Pisabarro A."/>
            <person name="Eastwood D.C."/>
            <person name="Martin F."/>
            <person name="Cullen D."/>
            <person name="Grigoriev I.V."/>
            <person name="Hibbett D.S."/>
        </authorList>
    </citation>
    <scope>NUCLEOTIDE SEQUENCE</scope>
    <source>
        <strain evidence="3">FP-58527</strain>
    </source>
</reference>
<evidence type="ECO:0000256" key="1">
    <source>
        <dbReference type="SAM" id="MobiDB-lite"/>
    </source>
</evidence>
<feature type="compositionally biased region" description="Basic and acidic residues" evidence="1">
    <location>
        <begin position="11"/>
        <end position="24"/>
    </location>
</feature>
<dbReference type="InParanoid" id="S8ECW5"/>
<protein>
    <submittedName>
        <fullName evidence="2">Uncharacterized protein</fullName>
    </submittedName>
</protein>
<feature type="region of interest" description="Disordered" evidence="1">
    <location>
        <begin position="1"/>
        <end position="25"/>
    </location>
</feature>
<sequence>MPVTQPTPHQRHQETGEARRDSTSTRDISCVANLYLPKRRCPSTGLFLVSYGVPAINGLMTTVIFRAT</sequence>
<keyword evidence="3" id="KW-1185">Reference proteome</keyword>
<evidence type="ECO:0000313" key="3">
    <source>
        <dbReference type="Proteomes" id="UP000015241"/>
    </source>
</evidence>
<name>S8ECW5_FOMSC</name>
<dbReference type="Proteomes" id="UP000015241">
    <property type="component" value="Unassembled WGS sequence"/>
</dbReference>
<accession>S8ECW5</accession>
<dbReference type="EMBL" id="KE504144">
    <property type="protein sequence ID" value="EPT01089.1"/>
    <property type="molecule type" value="Genomic_DNA"/>
</dbReference>